<proteinExistence type="predicted"/>
<evidence type="ECO:0000313" key="2">
    <source>
        <dbReference type="EMBL" id="KAK1278379.1"/>
    </source>
</evidence>
<feature type="domain" description="Aminotransferase-like plant mobile" evidence="1">
    <location>
        <begin position="15"/>
        <end position="91"/>
    </location>
</feature>
<dbReference type="Proteomes" id="UP001179952">
    <property type="component" value="Unassembled WGS sequence"/>
</dbReference>
<dbReference type="GO" id="GO:0010073">
    <property type="term" value="P:meristem maintenance"/>
    <property type="evidence" value="ECO:0007669"/>
    <property type="project" value="InterPro"/>
</dbReference>
<dbReference type="Pfam" id="PF10536">
    <property type="entry name" value="PMD"/>
    <property type="match status" value="1"/>
</dbReference>
<dbReference type="InterPro" id="IPR019557">
    <property type="entry name" value="AminoTfrase-like_pln_mobile"/>
</dbReference>
<dbReference type="PANTHER" id="PTHR46033:SF1">
    <property type="entry name" value="PROTEIN MAIN-LIKE 2"/>
    <property type="match status" value="1"/>
</dbReference>
<gene>
    <name evidence="2" type="ORF">QJS04_geneDACA016886</name>
</gene>
<comment type="caution">
    <text evidence="2">The sequence shown here is derived from an EMBL/GenBank/DDBJ whole genome shotgun (WGS) entry which is preliminary data.</text>
</comment>
<evidence type="ECO:0000313" key="3">
    <source>
        <dbReference type="Proteomes" id="UP001179952"/>
    </source>
</evidence>
<protein>
    <recommendedName>
        <fullName evidence="1">Aminotransferase-like plant mobile domain-containing protein</fullName>
    </recommendedName>
</protein>
<dbReference type="InterPro" id="IPR044824">
    <property type="entry name" value="MAIN-like"/>
</dbReference>
<sequence length="95" mass="10431">MLASKSIGSSDKQLDCVVRGYLLFLLGCTLFSVKSGTTVNITYLNLMINIDEIQSYGWGAAALARLYRQLGIASRANAKQICGYLTLLEVFVNFD</sequence>
<evidence type="ECO:0000259" key="1">
    <source>
        <dbReference type="Pfam" id="PF10536"/>
    </source>
</evidence>
<dbReference type="EMBL" id="JAUJYN010000002">
    <property type="protein sequence ID" value="KAK1278379.1"/>
    <property type="molecule type" value="Genomic_DNA"/>
</dbReference>
<name>A0AAV9BQG6_ACOGR</name>
<dbReference type="AlphaFoldDB" id="A0AAV9BQG6"/>
<reference evidence="2" key="1">
    <citation type="journal article" date="2023" name="Nat. Commun.">
        <title>Diploid and tetraploid genomes of Acorus and the evolution of monocots.</title>
        <authorList>
            <person name="Ma L."/>
            <person name="Liu K.W."/>
            <person name="Li Z."/>
            <person name="Hsiao Y.Y."/>
            <person name="Qi Y."/>
            <person name="Fu T."/>
            <person name="Tang G.D."/>
            <person name="Zhang D."/>
            <person name="Sun W.H."/>
            <person name="Liu D.K."/>
            <person name="Li Y."/>
            <person name="Chen G.Z."/>
            <person name="Liu X.D."/>
            <person name="Liao X.Y."/>
            <person name="Jiang Y.T."/>
            <person name="Yu X."/>
            <person name="Hao Y."/>
            <person name="Huang J."/>
            <person name="Zhao X.W."/>
            <person name="Ke S."/>
            <person name="Chen Y.Y."/>
            <person name="Wu W.L."/>
            <person name="Hsu J.L."/>
            <person name="Lin Y.F."/>
            <person name="Huang M.D."/>
            <person name="Li C.Y."/>
            <person name="Huang L."/>
            <person name="Wang Z.W."/>
            <person name="Zhao X."/>
            <person name="Zhong W.Y."/>
            <person name="Peng D.H."/>
            <person name="Ahmad S."/>
            <person name="Lan S."/>
            <person name="Zhang J.S."/>
            <person name="Tsai W.C."/>
            <person name="Van de Peer Y."/>
            <person name="Liu Z.J."/>
        </authorList>
    </citation>
    <scope>NUCLEOTIDE SEQUENCE</scope>
    <source>
        <strain evidence="2">SCP</strain>
    </source>
</reference>
<dbReference type="PANTHER" id="PTHR46033">
    <property type="entry name" value="PROTEIN MAIN-LIKE 2"/>
    <property type="match status" value="1"/>
</dbReference>
<keyword evidence="3" id="KW-1185">Reference proteome</keyword>
<accession>A0AAV9BQG6</accession>
<organism evidence="2 3">
    <name type="scientific">Acorus gramineus</name>
    <name type="common">Dwarf sweet flag</name>
    <dbReference type="NCBI Taxonomy" id="55184"/>
    <lineage>
        <taxon>Eukaryota</taxon>
        <taxon>Viridiplantae</taxon>
        <taxon>Streptophyta</taxon>
        <taxon>Embryophyta</taxon>
        <taxon>Tracheophyta</taxon>
        <taxon>Spermatophyta</taxon>
        <taxon>Magnoliopsida</taxon>
        <taxon>Liliopsida</taxon>
        <taxon>Acoraceae</taxon>
        <taxon>Acorus</taxon>
    </lineage>
</organism>
<reference evidence="2" key="2">
    <citation type="submission" date="2023-06" db="EMBL/GenBank/DDBJ databases">
        <authorList>
            <person name="Ma L."/>
            <person name="Liu K.-W."/>
            <person name="Li Z."/>
            <person name="Hsiao Y.-Y."/>
            <person name="Qi Y."/>
            <person name="Fu T."/>
            <person name="Tang G."/>
            <person name="Zhang D."/>
            <person name="Sun W.-H."/>
            <person name="Liu D.-K."/>
            <person name="Li Y."/>
            <person name="Chen G.-Z."/>
            <person name="Liu X.-D."/>
            <person name="Liao X.-Y."/>
            <person name="Jiang Y.-T."/>
            <person name="Yu X."/>
            <person name="Hao Y."/>
            <person name="Huang J."/>
            <person name="Zhao X.-W."/>
            <person name="Ke S."/>
            <person name="Chen Y.-Y."/>
            <person name="Wu W.-L."/>
            <person name="Hsu J.-L."/>
            <person name="Lin Y.-F."/>
            <person name="Huang M.-D."/>
            <person name="Li C.-Y."/>
            <person name="Huang L."/>
            <person name="Wang Z.-W."/>
            <person name="Zhao X."/>
            <person name="Zhong W.-Y."/>
            <person name="Peng D.-H."/>
            <person name="Ahmad S."/>
            <person name="Lan S."/>
            <person name="Zhang J.-S."/>
            <person name="Tsai W.-C."/>
            <person name="Van De Peer Y."/>
            <person name="Liu Z.-J."/>
        </authorList>
    </citation>
    <scope>NUCLEOTIDE SEQUENCE</scope>
    <source>
        <strain evidence="2">SCP</strain>
        <tissue evidence="2">Leaves</tissue>
    </source>
</reference>